<keyword evidence="5 11" id="KW-0418">Kinase</keyword>
<feature type="domain" description="Histidine kinase" evidence="7">
    <location>
        <begin position="432"/>
        <end position="649"/>
    </location>
</feature>
<dbReference type="RefSeq" id="WP_145268056.1">
    <property type="nucleotide sequence ID" value="NZ_CP036426.1"/>
</dbReference>
<dbReference type="SUPFAM" id="SSF55785">
    <property type="entry name" value="PYP-like sensor domain (PAS domain)"/>
    <property type="match status" value="3"/>
</dbReference>
<evidence type="ECO:0000313" key="11">
    <source>
        <dbReference type="EMBL" id="QDV33715.1"/>
    </source>
</evidence>
<dbReference type="InterPro" id="IPR001789">
    <property type="entry name" value="Sig_transdc_resp-reg_receiver"/>
</dbReference>
<dbReference type="InterPro" id="IPR013656">
    <property type="entry name" value="PAS_4"/>
</dbReference>
<dbReference type="InterPro" id="IPR004358">
    <property type="entry name" value="Sig_transdc_His_kin-like_C"/>
</dbReference>
<dbReference type="InterPro" id="IPR005467">
    <property type="entry name" value="His_kinase_dom"/>
</dbReference>
<dbReference type="CDD" id="cd00082">
    <property type="entry name" value="HisKA"/>
    <property type="match status" value="1"/>
</dbReference>
<dbReference type="SUPFAM" id="SSF55874">
    <property type="entry name" value="ATPase domain of HSP90 chaperone/DNA topoisomerase II/histidine kinase"/>
    <property type="match status" value="1"/>
</dbReference>
<evidence type="ECO:0000256" key="5">
    <source>
        <dbReference type="ARBA" id="ARBA00022777"/>
    </source>
</evidence>
<evidence type="ECO:0000313" key="12">
    <source>
        <dbReference type="Proteomes" id="UP000317835"/>
    </source>
</evidence>
<dbReference type="EC" id="2.7.13.3" evidence="2"/>
<evidence type="ECO:0000256" key="3">
    <source>
        <dbReference type="ARBA" id="ARBA00022553"/>
    </source>
</evidence>
<dbReference type="GO" id="GO:0005886">
    <property type="term" value="C:plasma membrane"/>
    <property type="evidence" value="ECO:0007669"/>
    <property type="project" value="TreeGrafter"/>
</dbReference>
<evidence type="ECO:0000256" key="1">
    <source>
        <dbReference type="ARBA" id="ARBA00000085"/>
    </source>
</evidence>
<keyword evidence="4 11" id="KW-0808">Transferase</keyword>
<dbReference type="CDD" id="cd17580">
    <property type="entry name" value="REC_2_DhkD-like"/>
    <property type="match status" value="1"/>
</dbReference>
<dbReference type="InterPro" id="IPR003661">
    <property type="entry name" value="HisK_dim/P_dom"/>
</dbReference>
<dbReference type="Gene3D" id="3.30.450.20">
    <property type="entry name" value="PAS domain"/>
    <property type="match status" value="3"/>
</dbReference>
<dbReference type="Pfam" id="PF00072">
    <property type="entry name" value="Response_reg"/>
    <property type="match status" value="1"/>
</dbReference>
<protein>
    <recommendedName>
        <fullName evidence="2">histidine kinase</fullName>
        <ecNumber evidence="2">2.7.13.3</ecNumber>
    </recommendedName>
</protein>
<dbReference type="Pfam" id="PF00512">
    <property type="entry name" value="HisKA"/>
    <property type="match status" value="1"/>
</dbReference>
<dbReference type="Proteomes" id="UP000317835">
    <property type="component" value="Chromosome"/>
</dbReference>
<feature type="modified residue" description="4-aspartylphosphate" evidence="6">
    <location>
        <position position="719"/>
    </location>
</feature>
<dbReference type="InterPro" id="IPR036890">
    <property type="entry name" value="HATPase_C_sf"/>
</dbReference>
<dbReference type="CDD" id="cd00130">
    <property type="entry name" value="PAS"/>
    <property type="match status" value="1"/>
</dbReference>
<dbReference type="Pfam" id="PF00989">
    <property type="entry name" value="PAS"/>
    <property type="match status" value="1"/>
</dbReference>
<dbReference type="PROSITE" id="PS50110">
    <property type="entry name" value="RESPONSE_REGULATORY"/>
    <property type="match status" value="1"/>
</dbReference>
<dbReference type="InterPro" id="IPR011006">
    <property type="entry name" value="CheY-like_superfamily"/>
</dbReference>
<dbReference type="PRINTS" id="PR00344">
    <property type="entry name" value="BCTRLSENSOR"/>
</dbReference>
<dbReference type="SMART" id="SM00448">
    <property type="entry name" value="REC"/>
    <property type="match status" value="1"/>
</dbReference>
<dbReference type="NCBIfam" id="TIGR00229">
    <property type="entry name" value="sensory_box"/>
    <property type="match status" value="2"/>
</dbReference>
<dbReference type="GO" id="GO:0000155">
    <property type="term" value="F:phosphorelay sensor kinase activity"/>
    <property type="evidence" value="ECO:0007669"/>
    <property type="project" value="InterPro"/>
</dbReference>
<dbReference type="SMART" id="SM00387">
    <property type="entry name" value="HATPase_c"/>
    <property type="match status" value="1"/>
</dbReference>
<sequence length="789" mass="87135">MVTNPGSSPDFRALFEAVPTPFLVLRPDEHFTIVAVSDSYLRATLTTRDGLVGLGLFEAFPDNPDDPGATGVRNLRASLERVLLTRAPDRMPIQKYDIPVPGGGFEERHWSPLNTPVLSPGGEVAHILHHVEDVTEVVRLRREGSEQKLVEASLRASGEWFSTTLNSIGDAVIATDFAGRVVFMNAVAEHLTGWSISQVSGRPLDAVFVILNEATRAPVPSPVDAVFATGRIQGLANHTVLVAKDGSEHVIEDSAAPILGNDGRITGVVLVFHDASEQRRAERALSRSEEQYRTLFTSIDEGYCVIEMLYDGDRPADYRFLEVNPAFEKQSGLRDATGKRMRELNPGHEDHWFEAYDRVARTGEPIRFENEAKGLEGRWFDLYAFRLGEPEQRRVAVLFSDITERKRLERTLRHRVEDLAQADRRKDEFLAMLAHELRNPLSAIGNAVTLSTKSGLQEHIEWSMEVITRQMRHLTRLIDDLLDVSRINRGKIELRRDVLDLAPVLEGAAATVRPLIEERRHTFRIAMDRGDLWADVDPTRMEQVVVNLLNNAAKYSENGGNILLRARPQGDEIVISVGDQGVGIPTGQLAQIFELFVQGDRSLARSEGGLGIGLTVVKKLVELHGGTVAATSQGLGRGSEFTVRLPRVPRPVAPAPANFAPTAVEARSSRILVVDDNVDTARGMACLLELLGHEVAVAHDGPEGIETARRHRPDFVLLDIGLPGMDGYEVATRLRHEECCRDAVIIAVTGYGQDEDRRRSKEAGFDHHLIKPLDHEALVSLLSAGASGR</sequence>
<dbReference type="SMART" id="SM00091">
    <property type="entry name" value="PAS"/>
    <property type="match status" value="3"/>
</dbReference>
<evidence type="ECO:0000259" key="8">
    <source>
        <dbReference type="PROSITE" id="PS50110"/>
    </source>
</evidence>
<dbReference type="AlphaFoldDB" id="A0A518GYQ3"/>
<dbReference type="InterPro" id="IPR036097">
    <property type="entry name" value="HisK_dim/P_sf"/>
</dbReference>
<dbReference type="GO" id="GO:0009927">
    <property type="term" value="F:histidine phosphotransfer kinase activity"/>
    <property type="evidence" value="ECO:0007669"/>
    <property type="project" value="TreeGrafter"/>
</dbReference>
<name>A0A518GYQ3_9BACT</name>
<dbReference type="InterPro" id="IPR000700">
    <property type="entry name" value="PAS-assoc_C"/>
</dbReference>
<dbReference type="SMART" id="SM00388">
    <property type="entry name" value="HisKA"/>
    <property type="match status" value="1"/>
</dbReference>
<dbReference type="Gene3D" id="1.10.287.130">
    <property type="match status" value="1"/>
</dbReference>
<gene>
    <name evidence="11" type="primary">luxQ_1</name>
    <name evidence="11" type="ORF">ElP_15920</name>
</gene>
<evidence type="ECO:0000256" key="2">
    <source>
        <dbReference type="ARBA" id="ARBA00012438"/>
    </source>
</evidence>
<feature type="domain" description="PAS" evidence="9">
    <location>
        <begin position="157"/>
        <end position="230"/>
    </location>
</feature>
<dbReference type="Pfam" id="PF08448">
    <property type="entry name" value="PAS_4"/>
    <property type="match status" value="2"/>
</dbReference>
<dbReference type="OrthoDB" id="3272385at2"/>
<dbReference type="PROSITE" id="PS50113">
    <property type="entry name" value="PAC"/>
    <property type="match status" value="1"/>
</dbReference>
<dbReference type="InterPro" id="IPR013767">
    <property type="entry name" value="PAS_fold"/>
</dbReference>
<dbReference type="PROSITE" id="PS50109">
    <property type="entry name" value="HIS_KIN"/>
    <property type="match status" value="1"/>
</dbReference>
<dbReference type="Gene3D" id="3.30.565.10">
    <property type="entry name" value="Histidine kinase-like ATPase, C-terminal domain"/>
    <property type="match status" value="1"/>
</dbReference>
<dbReference type="GO" id="GO:0006355">
    <property type="term" value="P:regulation of DNA-templated transcription"/>
    <property type="evidence" value="ECO:0007669"/>
    <property type="project" value="InterPro"/>
</dbReference>
<feature type="domain" description="PAC" evidence="10">
    <location>
        <begin position="235"/>
        <end position="287"/>
    </location>
</feature>
<organism evidence="11 12">
    <name type="scientific">Tautonia plasticadhaerens</name>
    <dbReference type="NCBI Taxonomy" id="2527974"/>
    <lineage>
        <taxon>Bacteria</taxon>
        <taxon>Pseudomonadati</taxon>
        <taxon>Planctomycetota</taxon>
        <taxon>Planctomycetia</taxon>
        <taxon>Isosphaerales</taxon>
        <taxon>Isosphaeraceae</taxon>
        <taxon>Tautonia</taxon>
    </lineage>
</organism>
<dbReference type="InterPro" id="IPR035965">
    <property type="entry name" value="PAS-like_dom_sf"/>
</dbReference>
<evidence type="ECO:0000256" key="4">
    <source>
        <dbReference type="ARBA" id="ARBA00022679"/>
    </source>
</evidence>
<feature type="domain" description="Response regulatory" evidence="8">
    <location>
        <begin position="670"/>
        <end position="786"/>
    </location>
</feature>
<proteinExistence type="predicted"/>
<dbReference type="Pfam" id="PF02518">
    <property type="entry name" value="HATPase_c"/>
    <property type="match status" value="1"/>
</dbReference>
<dbReference type="InterPro" id="IPR000014">
    <property type="entry name" value="PAS"/>
</dbReference>
<evidence type="ECO:0000259" key="10">
    <source>
        <dbReference type="PROSITE" id="PS50113"/>
    </source>
</evidence>
<evidence type="ECO:0000259" key="7">
    <source>
        <dbReference type="PROSITE" id="PS50109"/>
    </source>
</evidence>
<evidence type="ECO:0000256" key="6">
    <source>
        <dbReference type="PROSITE-ProRule" id="PRU00169"/>
    </source>
</evidence>
<reference evidence="11 12" key="1">
    <citation type="submission" date="2019-02" db="EMBL/GenBank/DDBJ databases">
        <title>Deep-cultivation of Planctomycetes and their phenomic and genomic characterization uncovers novel biology.</title>
        <authorList>
            <person name="Wiegand S."/>
            <person name="Jogler M."/>
            <person name="Boedeker C."/>
            <person name="Pinto D."/>
            <person name="Vollmers J."/>
            <person name="Rivas-Marin E."/>
            <person name="Kohn T."/>
            <person name="Peeters S.H."/>
            <person name="Heuer A."/>
            <person name="Rast P."/>
            <person name="Oberbeckmann S."/>
            <person name="Bunk B."/>
            <person name="Jeske O."/>
            <person name="Meyerdierks A."/>
            <person name="Storesund J.E."/>
            <person name="Kallscheuer N."/>
            <person name="Luecker S."/>
            <person name="Lage O.M."/>
            <person name="Pohl T."/>
            <person name="Merkel B.J."/>
            <person name="Hornburger P."/>
            <person name="Mueller R.-W."/>
            <person name="Bruemmer F."/>
            <person name="Labrenz M."/>
            <person name="Spormann A.M."/>
            <person name="Op den Camp H."/>
            <person name="Overmann J."/>
            <person name="Amann R."/>
            <person name="Jetten M.S.M."/>
            <person name="Mascher T."/>
            <person name="Medema M.H."/>
            <person name="Devos D.P."/>
            <person name="Kaster A.-K."/>
            <person name="Ovreas L."/>
            <person name="Rohde M."/>
            <person name="Galperin M.Y."/>
            <person name="Jogler C."/>
        </authorList>
    </citation>
    <scope>NUCLEOTIDE SEQUENCE [LARGE SCALE GENOMIC DNA]</scope>
    <source>
        <strain evidence="11 12">ElP</strain>
    </source>
</reference>
<keyword evidence="12" id="KW-1185">Reference proteome</keyword>
<keyword evidence="3 6" id="KW-0597">Phosphoprotein</keyword>
<dbReference type="FunFam" id="3.30.565.10:FF:000006">
    <property type="entry name" value="Sensor histidine kinase WalK"/>
    <property type="match status" value="1"/>
</dbReference>
<dbReference type="PANTHER" id="PTHR43047">
    <property type="entry name" value="TWO-COMPONENT HISTIDINE PROTEIN KINASE"/>
    <property type="match status" value="1"/>
</dbReference>
<dbReference type="KEGG" id="tpla:ElP_15920"/>
<dbReference type="SUPFAM" id="SSF47384">
    <property type="entry name" value="Homodimeric domain of signal transducing histidine kinase"/>
    <property type="match status" value="1"/>
</dbReference>
<accession>A0A518GYQ3</accession>
<dbReference type="SUPFAM" id="SSF52172">
    <property type="entry name" value="CheY-like"/>
    <property type="match status" value="1"/>
</dbReference>
<dbReference type="InterPro" id="IPR003594">
    <property type="entry name" value="HATPase_dom"/>
</dbReference>
<evidence type="ECO:0000259" key="9">
    <source>
        <dbReference type="PROSITE" id="PS50112"/>
    </source>
</evidence>
<dbReference type="PROSITE" id="PS50112">
    <property type="entry name" value="PAS"/>
    <property type="match status" value="1"/>
</dbReference>
<comment type="catalytic activity">
    <reaction evidence="1">
        <text>ATP + protein L-histidine = ADP + protein N-phospho-L-histidine.</text>
        <dbReference type="EC" id="2.7.13.3"/>
    </reaction>
</comment>
<dbReference type="EMBL" id="CP036426">
    <property type="protein sequence ID" value="QDV33715.1"/>
    <property type="molecule type" value="Genomic_DNA"/>
</dbReference>
<dbReference type="PANTHER" id="PTHR43047:SF72">
    <property type="entry name" value="OSMOSENSING HISTIDINE PROTEIN KINASE SLN1"/>
    <property type="match status" value="1"/>
</dbReference>
<dbReference type="Gene3D" id="3.40.50.2300">
    <property type="match status" value="1"/>
</dbReference>